<feature type="domain" description="Large ribosomal subunit protein uL2 RNA-binding" evidence="5">
    <location>
        <begin position="1"/>
        <end position="77"/>
    </location>
</feature>
<keyword evidence="3" id="KW-0687">Ribonucleoprotein</keyword>
<dbReference type="STRING" id="10228.B3RZ67"/>
<dbReference type="GeneID" id="6754528"/>
<dbReference type="GO" id="GO:0032543">
    <property type="term" value="P:mitochondrial translation"/>
    <property type="evidence" value="ECO:0000318"/>
    <property type="project" value="GO_Central"/>
</dbReference>
<dbReference type="Proteomes" id="UP000009022">
    <property type="component" value="Unassembled WGS sequence"/>
</dbReference>
<evidence type="ECO:0000259" key="4">
    <source>
        <dbReference type="SMART" id="SM01382"/>
    </source>
</evidence>
<dbReference type="Gene3D" id="2.30.30.30">
    <property type="match status" value="1"/>
</dbReference>
<dbReference type="FunCoup" id="B3RZ67">
    <property type="interactions" value="939"/>
</dbReference>
<dbReference type="AlphaFoldDB" id="B3RZ67"/>
<dbReference type="InterPro" id="IPR002171">
    <property type="entry name" value="Ribosomal_uL2"/>
</dbReference>
<dbReference type="CTD" id="6754528"/>
<dbReference type="RefSeq" id="XP_002113316.1">
    <property type="nucleotide sequence ID" value="XM_002113280.1"/>
</dbReference>
<evidence type="ECO:0000313" key="6">
    <source>
        <dbReference type="EMBL" id="EDV23790.1"/>
    </source>
</evidence>
<dbReference type="GO" id="GO:0003735">
    <property type="term" value="F:structural constituent of ribosome"/>
    <property type="evidence" value="ECO:0000318"/>
    <property type="project" value="GO_Central"/>
</dbReference>
<dbReference type="InParanoid" id="B3RZ67"/>
<keyword evidence="7" id="KW-1185">Reference proteome</keyword>
<dbReference type="FunFam" id="2.30.30.30:FF:000047">
    <property type="entry name" value="60S ribosomal protein L2, mitochondrial"/>
    <property type="match status" value="1"/>
</dbReference>
<evidence type="ECO:0000256" key="1">
    <source>
        <dbReference type="ARBA" id="ARBA00005636"/>
    </source>
</evidence>
<dbReference type="HOGENOM" id="CLU_036235_1_0_1"/>
<dbReference type="SUPFAM" id="SSF50104">
    <property type="entry name" value="Translation proteins SH3-like domain"/>
    <property type="match status" value="1"/>
</dbReference>
<proteinExistence type="inferred from homology"/>
<sequence>YRGGGHKRLYRLIDFVRAPLLENASKSTRVTEDVIKSKVLAIEYDPNRSARIALIADTKRKYILAPIGLQAGDVITASRGRPASLADIQRGDCYPLQHLPIGTIVHNIELTPGKGGQLVRSAGTSAQIIRKESGEVRRLNAHGTYVTRSGKVVVLRMPSGTNVPINAFCMGTVGRLSNENHKHRILGKAGRARWLGRRPRMKKKFVVKVR</sequence>
<dbReference type="PhylomeDB" id="B3RZ67"/>
<comment type="similarity">
    <text evidence="1">Belongs to the universal ribosomal protein uL2 family.</text>
</comment>
<evidence type="ECO:0000256" key="2">
    <source>
        <dbReference type="ARBA" id="ARBA00022980"/>
    </source>
</evidence>
<dbReference type="InterPro" id="IPR014722">
    <property type="entry name" value="Rib_uL2_dom2"/>
</dbReference>
<dbReference type="OrthoDB" id="268576at2759"/>
<evidence type="ECO:0000313" key="7">
    <source>
        <dbReference type="Proteomes" id="UP000009022"/>
    </source>
</evidence>
<dbReference type="InterPro" id="IPR012340">
    <property type="entry name" value="NA-bd_OB-fold"/>
</dbReference>
<organism evidence="6 7">
    <name type="scientific">Trichoplax adhaerens</name>
    <name type="common">Trichoplax reptans</name>
    <dbReference type="NCBI Taxonomy" id="10228"/>
    <lineage>
        <taxon>Eukaryota</taxon>
        <taxon>Metazoa</taxon>
        <taxon>Placozoa</taxon>
        <taxon>Uniplacotomia</taxon>
        <taxon>Trichoplacea</taxon>
        <taxon>Trichoplacidae</taxon>
        <taxon>Trichoplax</taxon>
    </lineage>
</organism>
<dbReference type="InterPro" id="IPR022666">
    <property type="entry name" value="Ribosomal_uL2_RNA-bd_dom"/>
</dbReference>
<dbReference type="GO" id="GO:0003723">
    <property type="term" value="F:RNA binding"/>
    <property type="evidence" value="ECO:0000318"/>
    <property type="project" value="GO_Central"/>
</dbReference>
<feature type="non-terminal residue" evidence="6">
    <location>
        <position position="1"/>
    </location>
</feature>
<evidence type="ECO:0000259" key="5">
    <source>
        <dbReference type="SMART" id="SM01383"/>
    </source>
</evidence>
<gene>
    <name evidence="6" type="ORF">TRIADDRAFT_26453</name>
</gene>
<dbReference type="EMBL" id="DS985246">
    <property type="protein sequence ID" value="EDV23790.1"/>
    <property type="molecule type" value="Genomic_DNA"/>
</dbReference>
<dbReference type="InterPro" id="IPR008991">
    <property type="entry name" value="Translation_prot_SH3-like_sf"/>
</dbReference>
<keyword evidence="2" id="KW-0689">Ribosomal protein</keyword>
<dbReference type="KEGG" id="tad:TRIADDRAFT_26453"/>
<dbReference type="GO" id="GO:0005762">
    <property type="term" value="C:mitochondrial large ribosomal subunit"/>
    <property type="evidence" value="ECO:0000318"/>
    <property type="project" value="GO_Central"/>
</dbReference>
<dbReference type="SMART" id="SM01382">
    <property type="entry name" value="Ribosomal_L2_C"/>
    <property type="match status" value="1"/>
</dbReference>
<feature type="domain" description="Large ribosomal subunit protein uL2 C-terminal" evidence="4">
    <location>
        <begin position="88"/>
        <end position="207"/>
    </location>
</feature>
<dbReference type="Gene3D" id="2.40.50.140">
    <property type="entry name" value="Nucleic acid-binding proteins"/>
    <property type="match status" value="1"/>
</dbReference>
<dbReference type="Pfam" id="PF03947">
    <property type="entry name" value="Ribosomal_L2_C"/>
    <property type="match status" value="1"/>
</dbReference>
<dbReference type="InterPro" id="IPR022669">
    <property type="entry name" value="Ribosomal_uL2_C"/>
</dbReference>
<accession>B3RZ67</accession>
<dbReference type="PANTHER" id="PTHR13691">
    <property type="entry name" value="RIBOSOMAL PROTEIN L2"/>
    <property type="match status" value="1"/>
</dbReference>
<protein>
    <submittedName>
        <fullName evidence="6">Uncharacterized protein</fullName>
    </submittedName>
</protein>
<evidence type="ECO:0000256" key="3">
    <source>
        <dbReference type="ARBA" id="ARBA00023274"/>
    </source>
</evidence>
<dbReference type="SMART" id="SM01383">
    <property type="entry name" value="Ribosomal_L2"/>
    <property type="match status" value="1"/>
</dbReference>
<dbReference type="OMA" id="EHNKEHV"/>
<dbReference type="eggNOG" id="KOG0438">
    <property type="taxonomic scope" value="Eukaryota"/>
</dbReference>
<dbReference type="Pfam" id="PF00181">
    <property type="entry name" value="Ribosomal_L2_N"/>
    <property type="match status" value="1"/>
</dbReference>
<dbReference type="SUPFAM" id="SSF50249">
    <property type="entry name" value="Nucleic acid-binding proteins"/>
    <property type="match status" value="1"/>
</dbReference>
<reference evidence="6 7" key="1">
    <citation type="journal article" date="2008" name="Nature">
        <title>The Trichoplax genome and the nature of placozoans.</title>
        <authorList>
            <person name="Srivastava M."/>
            <person name="Begovic E."/>
            <person name="Chapman J."/>
            <person name="Putnam N.H."/>
            <person name="Hellsten U."/>
            <person name="Kawashima T."/>
            <person name="Kuo A."/>
            <person name="Mitros T."/>
            <person name="Salamov A."/>
            <person name="Carpenter M.L."/>
            <person name="Signorovitch A.Y."/>
            <person name="Moreno M.A."/>
            <person name="Kamm K."/>
            <person name="Grimwood J."/>
            <person name="Schmutz J."/>
            <person name="Shapiro H."/>
            <person name="Grigoriev I.V."/>
            <person name="Buss L.W."/>
            <person name="Schierwater B."/>
            <person name="Dellaporta S.L."/>
            <person name="Rokhsar D.S."/>
        </authorList>
    </citation>
    <scope>NUCLEOTIDE SEQUENCE [LARGE SCALE GENOMIC DNA]</scope>
    <source>
        <strain evidence="6 7">Grell-BS-1999</strain>
    </source>
</reference>
<dbReference type="PANTHER" id="PTHR13691:SF73">
    <property type="entry name" value="LARGE RIBOSOMAL SUBUNIT PROTEIN UL2M"/>
    <property type="match status" value="1"/>
</dbReference>
<name>B3RZ67_TRIAD</name>